<evidence type="ECO:0000313" key="3">
    <source>
        <dbReference type="Proteomes" id="UP000430692"/>
    </source>
</evidence>
<keyword evidence="1" id="KW-0472">Membrane</keyword>
<feature type="transmembrane region" description="Helical" evidence="1">
    <location>
        <begin position="6"/>
        <end position="24"/>
    </location>
</feature>
<dbReference type="RefSeq" id="WP_160800141.1">
    <property type="nucleotide sequence ID" value="NZ_WUUL01000002.1"/>
</dbReference>
<proteinExistence type="predicted"/>
<organism evidence="2 3">
    <name type="scientific">Shimazuella alba</name>
    <dbReference type="NCBI Taxonomy" id="2690964"/>
    <lineage>
        <taxon>Bacteria</taxon>
        <taxon>Bacillati</taxon>
        <taxon>Bacillota</taxon>
        <taxon>Bacilli</taxon>
        <taxon>Bacillales</taxon>
        <taxon>Thermoactinomycetaceae</taxon>
        <taxon>Shimazuella</taxon>
    </lineage>
</organism>
<keyword evidence="1" id="KW-0812">Transmembrane</keyword>
<gene>
    <name evidence="2" type="ORF">GSM42_03645</name>
</gene>
<accession>A0A6I4VR12</accession>
<protein>
    <recommendedName>
        <fullName evidence="4">Glycosyl transferase family 2</fullName>
    </recommendedName>
</protein>
<dbReference type="EMBL" id="WUUL01000002">
    <property type="protein sequence ID" value="MXQ52838.1"/>
    <property type="molecule type" value="Genomic_DNA"/>
</dbReference>
<comment type="caution">
    <text evidence="2">The sequence shown here is derived from an EMBL/GenBank/DDBJ whole genome shotgun (WGS) entry which is preliminary data.</text>
</comment>
<dbReference type="AlphaFoldDB" id="A0A6I4VR12"/>
<evidence type="ECO:0000313" key="2">
    <source>
        <dbReference type="EMBL" id="MXQ52838.1"/>
    </source>
</evidence>
<evidence type="ECO:0000256" key="1">
    <source>
        <dbReference type="SAM" id="Phobius"/>
    </source>
</evidence>
<dbReference type="Proteomes" id="UP000430692">
    <property type="component" value="Unassembled WGS sequence"/>
</dbReference>
<evidence type="ECO:0008006" key="4">
    <source>
        <dbReference type="Google" id="ProtNLM"/>
    </source>
</evidence>
<keyword evidence="3" id="KW-1185">Reference proteome</keyword>
<keyword evidence="1" id="KW-1133">Transmembrane helix</keyword>
<name>A0A6I4VR12_9BACL</name>
<sequence length="138" mass="16018">MGYWYLLIGAVLVVAFVFLYRRLLTFGKGLYHHKASHLVIITNNSQQSIEWLIRSYHMANHLRAGGLKKGRITCLDMGSSDDTISIIERLKQKYDHLDVFSHKLSSEEELTQWLKAEQQKEKVVVLDLRDIDEDKETA</sequence>
<reference evidence="2 3" key="1">
    <citation type="submission" date="2019-12" db="EMBL/GenBank/DDBJ databases">
        <title>Whole-genome analyses of novel actinobacteria.</title>
        <authorList>
            <person name="Sahin N."/>
            <person name="Saygin H."/>
        </authorList>
    </citation>
    <scope>NUCLEOTIDE SEQUENCE [LARGE SCALE GENOMIC DNA]</scope>
    <source>
        <strain evidence="2 3">KC615</strain>
    </source>
</reference>